<dbReference type="FunFam" id="3.80.10.10:FF:001164">
    <property type="entry name" value="GH01279p"/>
    <property type="match status" value="1"/>
</dbReference>
<evidence type="ECO:0000259" key="5">
    <source>
        <dbReference type="SMART" id="SM00082"/>
    </source>
</evidence>
<dbReference type="InterPro" id="IPR001611">
    <property type="entry name" value="Leu-rich_rpt"/>
</dbReference>
<dbReference type="SUPFAM" id="SSF52058">
    <property type="entry name" value="L domain-like"/>
    <property type="match status" value="5"/>
</dbReference>
<evidence type="ECO:0000256" key="1">
    <source>
        <dbReference type="ARBA" id="ARBA00022614"/>
    </source>
</evidence>
<dbReference type="FunCoup" id="E2B3W6">
    <property type="interactions" value="31"/>
</dbReference>
<evidence type="ECO:0000256" key="2">
    <source>
        <dbReference type="ARBA" id="ARBA00022729"/>
    </source>
</evidence>
<dbReference type="GO" id="GO:0005615">
    <property type="term" value="C:extracellular space"/>
    <property type="evidence" value="ECO:0007669"/>
    <property type="project" value="TreeGrafter"/>
</dbReference>
<dbReference type="Proteomes" id="UP000008237">
    <property type="component" value="Unassembled WGS sequence"/>
</dbReference>
<dbReference type="SMART" id="SM00364">
    <property type="entry name" value="LRR_BAC"/>
    <property type="match status" value="15"/>
</dbReference>
<dbReference type="PANTHER" id="PTHR45712">
    <property type="entry name" value="AGAP008170-PA"/>
    <property type="match status" value="1"/>
</dbReference>
<dbReference type="OMA" id="ECDCEIA"/>
<feature type="signal peptide" evidence="4">
    <location>
        <begin position="1"/>
        <end position="44"/>
    </location>
</feature>
<dbReference type="PRINTS" id="PR00019">
    <property type="entry name" value="LEURICHRPT"/>
</dbReference>
<feature type="domain" description="LRRCT" evidence="5">
    <location>
        <begin position="1159"/>
        <end position="1205"/>
    </location>
</feature>
<feature type="chain" id="PRO_5003157830" evidence="4">
    <location>
        <begin position="45"/>
        <end position="1258"/>
    </location>
</feature>
<dbReference type="AlphaFoldDB" id="E2B3W6"/>
<dbReference type="Pfam" id="PF13855">
    <property type="entry name" value="LRR_8"/>
    <property type="match status" value="9"/>
</dbReference>
<protein>
    <submittedName>
        <fullName evidence="6">Chaoptin</fullName>
    </submittedName>
</protein>
<dbReference type="Gene3D" id="3.80.10.10">
    <property type="entry name" value="Ribonuclease Inhibitor"/>
    <property type="match status" value="7"/>
</dbReference>
<evidence type="ECO:0000256" key="3">
    <source>
        <dbReference type="ARBA" id="ARBA00022737"/>
    </source>
</evidence>
<reference evidence="6 7" key="1">
    <citation type="journal article" date="2010" name="Science">
        <title>Genomic comparison of the ants Camponotus floridanus and Harpegnathos saltator.</title>
        <authorList>
            <person name="Bonasio R."/>
            <person name="Zhang G."/>
            <person name="Ye C."/>
            <person name="Mutti N.S."/>
            <person name="Fang X."/>
            <person name="Qin N."/>
            <person name="Donahue G."/>
            <person name="Yang P."/>
            <person name="Li Q."/>
            <person name="Li C."/>
            <person name="Zhang P."/>
            <person name="Huang Z."/>
            <person name="Berger S.L."/>
            <person name="Reinberg D."/>
            <person name="Wang J."/>
            <person name="Liebig J."/>
        </authorList>
    </citation>
    <scope>NUCLEOTIDE SEQUENCE [LARGE SCALE GENOMIC DNA]</scope>
    <source>
        <strain evidence="6 7">R22 G/1</strain>
    </source>
</reference>
<dbReference type="GO" id="GO:0071944">
    <property type="term" value="C:cell periphery"/>
    <property type="evidence" value="ECO:0007669"/>
    <property type="project" value="UniProtKB-ARBA"/>
</dbReference>
<dbReference type="SMART" id="SM00365">
    <property type="entry name" value="LRR_SD22"/>
    <property type="match status" value="7"/>
</dbReference>
<dbReference type="EMBL" id="GL445407">
    <property type="protein sequence ID" value="EFN89635.1"/>
    <property type="molecule type" value="Genomic_DNA"/>
</dbReference>
<dbReference type="PROSITE" id="PS51450">
    <property type="entry name" value="LRR"/>
    <property type="match status" value="10"/>
</dbReference>
<evidence type="ECO:0000313" key="7">
    <source>
        <dbReference type="Proteomes" id="UP000008237"/>
    </source>
</evidence>
<dbReference type="InterPro" id="IPR000483">
    <property type="entry name" value="Cys-rich_flank_reg_C"/>
</dbReference>
<dbReference type="PANTHER" id="PTHR45712:SF22">
    <property type="entry name" value="INSULIN-LIKE GROWTH FACTOR-BINDING PROTEIN COMPLEX ACID LABILE SUBUNIT"/>
    <property type="match status" value="1"/>
</dbReference>
<dbReference type="STRING" id="610380.E2B3W6"/>
<name>E2B3W6_HARSA</name>
<keyword evidence="1" id="KW-0433">Leucine-rich repeat</keyword>
<accession>E2B3W6</accession>
<gene>
    <name evidence="6" type="ORF">EAI_09345</name>
</gene>
<sequence>MLSILSLNTYNCVRNRKMSMMTPNAIRLANILLFLLWSPGVIECYNVPCAFNTMCMCWVQDDDDDFTKMDISCMGVPFARFPDVSVSYVTQLDIVGSGMQVLDNDALASSAGVEALGLMSNRLSSIGDKSLLGITDSLRSLDLSYNSLEDVPFKAFRDLKKLNWLNMHSNHLTSLDGDWGRTRDTLSNAFFGDNSITEVPRLFSSFGALVWLNVDSNNIEEFPKECLPPNMHTLSINNNLLKEFPQSLGGLKSLTWLYMRGNNIGYLELPDFRSSSLELIDISENSIEWMKTTLSNRTLKVVDFNLAGNKLTSLPGRMFDRLEIKRLHLSSNGVRNVDDEAFHGLEDILEYLNLENNDLSAVPSAVSQLRTLSYLYLANNEIRNISSEAFQEFAEHLKALSLATNSLDAVPVAALSRCQRLLHLNLGYNKISHVEPGDFEWAEDLEILLLRNNVLTKLKAETFKGAGKLKELSLSFNHLTELDDDCFVGIEESLDILELSFAFATDVFPQRALRPLTNLLWLVLDNNNFQTIEATAFYSFQQLRYISMESNRLHYLPERIFLSSVHPELKDVKLGYNFLEAIPESSFHNLTELRSLDLTGNRIKVLASGSIVDCPKLVTISLAYNRIQKMERNAFYGLSSLRFLHLEFNKLTVLDLGAISEIGGPDFALNVSYNAIAFVDSGSSMNNLTRLDLGFNNISHLSPDTFYGTPDLKSLNLQNNFLTTIDPGTFALPHLETLDLTDNKIDTLRKQSFHGLDSLQRLDIGGNEIAQLSTEQFRNLKNLRILNLSNNKIRSLPRDVFEGTRLEILDLSHNKFTAVPSASFLEVGYTLRDLNMAENFLDHLDSTAFPTSQLVALNLAQNRLTILPDNSFVSLGKLLSLNVSQNILQANFKELFHYLPDLRQLYLANCGLRSVPLLPLTNLNVLDLSFNNIDETADKQFSFLEGLKILLLVNNSLTSMPGVRLNLLRELDVSGNPIEELTKESFLGYLRLEKLNLKNLNRTKSVEKDCLRPLKYLKHLRIQTWPQADGFHLRHLLSGLPLRTVEIQVTEHLLKHQIQNAFTKQLKELTITGSDLELISSEAFSTIEGGDLILRIKDTHVRRLQSDIFLSLTKRLSQLTLDLRNNHINELSPSIIYGNLSWETVGTNMVAGGLQVSGNPLECDCEIAWLSLWLRRWLRESRQIHTASQSDARQLRTIAGRAVCTETTPSYSSDKVLLTLGTPHTACQASALSSGNYERLATAWLTFVKFFILVSVVN</sequence>
<dbReference type="InterPro" id="IPR050333">
    <property type="entry name" value="SLRP"/>
</dbReference>
<dbReference type="SMART" id="SM00369">
    <property type="entry name" value="LRR_TYP"/>
    <property type="match status" value="28"/>
</dbReference>
<keyword evidence="2 4" id="KW-0732">Signal</keyword>
<dbReference type="InParanoid" id="E2B3W6"/>
<keyword evidence="3" id="KW-0677">Repeat</keyword>
<proteinExistence type="predicted"/>
<dbReference type="Pfam" id="PF00560">
    <property type="entry name" value="LRR_1"/>
    <property type="match status" value="2"/>
</dbReference>
<organism evidence="7">
    <name type="scientific">Harpegnathos saltator</name>
    <name type="common">Jerdon's jumping ant</name>
    <dbReference type="NCBI Taxonomy" id="610380"/>
    <lineage>
        <taxon>Eukaryota</taxon>
        <taxon>Metazoa</taxon>
        <taxon>Ecdysozoa</taxon>
        <taxon>Arthropoda</taxon>
        <taxon>Hexapoda</taxon>
        <taxon>Insecta</taxon>
        <taxon>Pterygota</taxon>
        <taxon>Neoptera</taxon>
        <taxon>Endopterygota</taxon>
        <taxon>Hymenoptera</taxon>
        <taxon>Apocrita</taxon>
        <taxon>Aculeata</taxon>
        <taxon>Formicoidea</taxon>
        <taxon>Formicidae</taxon>
        <taxon>Ponerinae</taxon>
        <taxon>Ponerini</taxon>
        <taxon>Harpegnathos</taxon>
    </lineage>
</organism>
<evidence type="ECO:0000313" key="6">
    <source>
        <dbReference type="EMBL" id="EFN89635.1"/>
    </source>
</evidence>
<dbReference type="SMART" id="SM00082">
    <property type="entry name" value="LRRCT"/>
    <property type="match status" value="1"/>
</dbReference>
<dbReference type="InterPro" id="IPR032675">
    <property type="entry name" value="LRR_dom_sf"/>
</dbReference>
<keyword evidence="7" id="KW-1185">Reference proteome</keyword>
<evidence type="ECO:0000256" key="4">
    <source>
        <dbReference type="SAM" id="SignalP"/>
    </source>
</evidence>
<dbReference type="InterPro" id="IPR003591">
    <property type="entry name" value="Leu-rich_rpt_typical-subtyp"/>
</dbReference>
<dbReference type="OrthoDB" id="10022853at2759"/>